<dbReference type="EMBL" id="BHZD01000001">
    <property type="protein sequence ID" value="GCD47362.1"/>
    <property type="molecule type" value="Genomic_DNA"/>
</dbReference>
<dbReference type="RefSeq" id="WP_125057497.1">
    <property type="nucleotide sequence ID" value="NZ_BHZD01000001.1"/>
</dbReference>
<gene>
    <name evidence="1" type="ORF">GKJPGBOP_07128</name>
</gene>
<dbReference type="Proteomes" id="UP000286746">
    <property type="component" value="Unassembled WGS sequence"/>
</dbReference>
<dbReference type="AlphaFoldDB" id="A0A401WDH8"/>
<evidence type="ECO:0000313" key="2">
    <source>
        <dbReference type="Proteomes" id="UP000286746"/>
    </source>
</evidence>
<name>A0A401WDH8_STREY</name>
<dbReference type="InterPro" id="IPR023346">
    <property type="entry name" value="Lysozyme-like_dom_sf"/>
</dbReference>
<evidence type="ECO:0000313" key="1">
    <source>
        <dbReference type="EMBL" id="GCD47362.1"/>
    </source>
</evidence>
<comment type="caution">
    <text evidence="1">The sequence shown here is derived from an EMBL/GenBank/DDBJ whole genome shotgun (WGS) entry which is preliminary data.</text>
</comment>
<keyword evidence="2" id="KW-1185">Reference proteome</keyword>
<protein>
    <recommendedName>
        <fullName evidence="3">Transglycosylase SLT domain-containing protein</fullName>
    </recommendedName>
</protein>
<dbReference type="SUPFAM" id="SSF53955">
    <property type="entry name" value="Lysozyme-like"/>
    <property type="match status" value="1"/>
</dbReference>
<evidence type="ECO:0008006" key="3">
    <source>
        <dbReference type="Google" id="ProtNLM"/>
    </source>
</evidence>
<organism evidence="1 2">
    <name type="scientific">Streptomyces paromomycinus</name>
    <name type="common">Streptomyces rimosus subsp. paromomycinus</name>
    <dbReference type="NCBI Taxonomy" id="92743"/>
    <lineage>
        <taxon>Bacteria</taxon>
        <taxon>Bacillati</taxon>
        <taxon>Actinomycetota</taxon>
        <taxon>Actinomycetes</taxon>
        <taxon>Kitasatosporales</taxon>
        <taxon>Streptomycetaceae</taxon>
        <taxon>Streptomyces</taxon>
    </lineage>
</organism>
<accession>A0A401WDH8</accession>
<reference evidence="1 2" key="1">
    <citation type="submission" date="2018-11" db="EMBL/GenBank/DDBJ databases">
        <title>Whole genome sequence of Streptomyces paromomycinus NBRC 15454(T).</title>
        <authorList>
            <person name="Komaki H."/>
            <person name="Tamura T."/>
        </authorList>
    </citation>
    <scope>NUCLEOTIDE SEQUENCE [LARGE SCALE GENOMIC DNA]</scope>
    <source>
        <strain evidence="1 2">NBRC 15454</strain>
    </source>
</reference>
<sequence>MDLSEVEYHDPDDASGAEAMADYARLACELTGMDPRYGIPALVTIARRESSYNHPRWRVNTTDGNAWGPVMSDGHPRNCSRGATQCVPPTFAAYHRCGTARTPYDVVACMTATIGYVRDRYGVDESGSNFADRVQQADPTRPPKGY</sequence>
<proteinExistence type="predicted"/>